<name>A0A5C5VF12_9BACT</name>
<reference evidence="1 2" key="1">
    <citation type="submission" date="2019-02" db="EMBL/GenBank/DDBJ databases">
        <title>Deep-cultivation of Planctomycetes and their phenomic and genomic characterization uncovers novel biology.</title>
        <authorList>
            <person name="Wiegand S."/>
            <person name="Jogler M."/>
            <person name="Boedeker C."/>
            <person name="Pinto D."/>
            <person name="Vollmers J."/>
            <person name="Rivas-Marin E."/>
            <person name="Kohn T."/>
            <person name="Peeters S.H."/>
            <person name="Heuer A."/>
            <person name="Rast P."/>
            <person name="Oberbeckmann S."/>
            <person name="Bunk B."/>
            <person name="Jeske O."/>
            <person name="Meyerdierks A."/>
            <person name="Storesund J.E."/>
            <person name="Kallscheuer N."/>
            <person name="Luecker S."/>
            <person name="Lage O.M."/>
            <person name="Pohl T."/>
            <person name="Merkel B.J."/>
            <person name="Hornburger P."/>
            <person name="Mueller R.-W."/>
            <person name="Bruemmer F."/>
            <person name="Labrenz M."/>
            <person name="Spormann A.M."/>
            <person name="Op Den Camp H."/>
            <person name="Overmann J."/>
            <person name="Amann R."/>
            <person name="Jetten M.S.M."/>
            <person name="Mascher T."/>
            <person name="Medema M.H."/>
            <person name="Devos D.P."/>
            <person name="Kaster A.-K."/>
            <person name="Ovreas L."/>
            <person name="Rohde M."/>
            <person name="Galperin M.Y."/>
            <person name="Jogler C."/>
        </authorList>
    </citation>
    <scope>NUCLEOTIDE SEQUENCE [LARGE SCALE GENOMIC DNA]</scope>
    <source>
        <strain evidence="1 2">KOR34</strain>
    </source>
</reference>
<organism evidence="1 2">
    <name type="scientific">Posidoniimonas corsicana</name>
    <dbReference type="NCBI Taxonomy" id="1938618"/>
    <lineage>
        <taxon>Bacteria</taxon>
        <taxon>Pseudomonadati</taxon>
        <taxon>Planctomycetota</taxon>
        <taxon>Planctomycetia</taxon>
        <taxon>Pirellulales</taxon>
        <taxon>Lacipirellulaceae</taxon>
        <taxon>Posidoniimonas</taxon>
    </lineage>
</organism>
<dbReference type="AlphaFoldDB" id="A0A5C5VF12"/>
<dbReference type="Proteomes" id="UP000316714">
    <property type="component" value="Unassembled WGS sequence"/>
</dbReference>
<dbReference type="EMBL" id="SIHJ01000001">
    <property type="protein sequence ID" value="TWT36470.1"/>
    <property type="molecule type" value="Genomic_DNA"/>
</dbReference>
<dbReference type="OrthoDB" id="281179at2"/>
<proteinExistence type="predicted"/>
<dbReference type="RefSeq" id="WP_146563397.1">
    <property type="nucleotide sequence ID" value="NZ_SIHJ01000001.1"/>
</dbReference>
<sequence>MRTRPDTPSPFICLTLIAFTFAIGCGGREFETAAASGVVTLDGKPVTSGSVVFTPEQGWPAQGELDAEGRFVLSTFEDADGAIVGEHRVAVIAQTGEDASQHFEKPPTQPVRSLVPDRYASKMTSGLLVEVRPGAENDFELKLTSQKQR</sequence>
<dbReference type="PROSITE" id="PS51257">
    <property type="entry name" value="PROKAR_LIPOPROTEIN"/>
    <property type="match status" value="1"/>
</dbReference>
<evidence type="ECO:0000313" key="1">
    <source>
        <dbReference type="EMBL" id="TWT36470.1"/>
    </source>
</evidence>
<protein>
    <recommendedName>
        <fullName evidence="3">Nickel uptake substrate-specific transmembrane region</fullName>
    </recommendedName>
</protein>
<keyword evidence="2" id="KW-1185">Reference proteome</keyword>
<comment type="caution">
    <text evidence="1">The sequence shown here is derived from an EMBL/GenBank/DDBJ whole genome shotgun (WGS) entry which is preliminary data.</text>
</comment>
<accession>A0A5C5VF12</accession>
<gene>
    <name evidence="1" type="ORF">KOR34_13760</name>
</gene>
<evidence type="ECO:0000313" key="2">
    <source>
        <dbReference type="Proteomes" id="UP000316714"/>
    </source>
</evidence>
<evidence type="ECO:0008006" key="3">
    <source>
        <dbReference type="Google" id="ProtNLM"/>
    </source>
</evidence>